<evidence type="ECO:0000313" key="2">
    <source>
        <dbReference type="Proteomes" id="UP000663844"/>
    </source>
</evidence>
<reference evidence="1" key="1">
    <citation type="submission" date="2021-02" db="EMBL/GenBank/DDBJ databases">
        <authorList>
            <person name="Nowell W R."/>
        </authorList>
    </citation>
    <scope>NUCLEOTIDE SEQUENCE</scope>
</reference>
<evidence type="ECO:0000313" key="1">
    <source>
        <dbReference type="EMBL" id="CAF4366317.1"/>
    </source>
</evidence>
<protein>
    <submittedName>
        <fullName evidence="1">Uncharacterized protein</fullName>
    </submittedName>
</protein>
<dbReference type="EMBL" id="CAJOAZ010022511">
    <property type="protein sequence ID" value="CAF4366317.1"/>
    <property type="molecule type" value="Genomic_DNA"/>
</dbReference>
<dbReference type="Proteomes" id="UP000663844">
    <property type="component" value="Unassembled WGS sequence"/>
</dbReference>
<sequence>MRQGNDRLFFDYLCRMRRGCLEEESEMLLKSRSIREQDNPDGYKDRLKELNSPEFEDAMYAYGTRKLTNARNITKLKKHALATKNPIFMINAVD</sequence>
<comment type="caution">
    <text evidence="1">The sequence shown here is derived from an EMBL/GenBank/DDBJ whole genome shotgun (WGS) entry which is preliminary data.</text>
</comment>
<proteinExistence type="predicted"/>
<accession>A0A820M3G6</accession>
<dbReference type="AlphaFoldDB" id="A0A820M3G6"/>
<feature type="non-terminal residue" evidence="1">
    <location>
        <position position="1"/>
    </location>
</feature>
<name>A0A820M3G6_9BILA</name>
<gene>
    <name evidence="1" type="ORF">OXD698_LOCUS49590</name>
</gene>
<organism evidence="1 2">
    <name type="scientific">Adineta steineri</name>
    <dbReference type="NCBI Taxonomy" id="433720"/>
    <lineage>
        <taxon>Eukaryota</taxon>
        <taxon>Metazoa</taxon>
        <taxon>Spiralia</taxon>
        <taxon>Gnathifera</taxon>
        <taxon>Rotifera</taxon>
        <taxon>Eurotatoria</taxon>
        <taxon>Bdelloidea</taxon>
        <taxon>Adinetida</taxon>
        <taxon>Adinetidae</taxon>
        <taxon>Adineta</taxon>
    </lineage>
</organism>